<protein>
    <recommendedName>
        <fullName evidence="3">DUF2188 domain-containing protein</fullName>
    </recommendedName>
</protein>
<accession>A0A225DAD3</accession>
<reference evidence="2" key="1">
    <citation type="submission" date="2017-06" db="EMBL/GenBank/DDBJ databases">
        <title>Genome analysis of Fimbriiglobus ruber SP5, the first member of the order Planctomycetales with confirmed chitinolytic capability.</title>
        <authorList>
            <person name="Ravin N.V."/>
            <person name="Rakitin A.L."/>
            <person name="Ivanova A.A."/>
            <person name="Beletsky A.V."/>
            <person name="Kulichevskaya I.S."/>
            <person name="Mardanov A.V."/>
            <person name="Dedysh S.N."/>
        </authorList>
    </citation>
    <scope>NUCLEOTIDE SEQUENCE [LARGE SCALE GENOMIC DNA]</scope>
    <source>
        <strain evidence="2">SP5</strain>
    </source>
</reference>
<keyword evidence="2" id="KW-1185">Reference proteome</keyword>
<evidence type="ECO:0000313" key="2">
    <source>
        <dbReference type="Proteomes" id="UP000214646"/>
    </source>
</evidence>
<name>A0A225DAD3_9BACT</name>
<comment type="caution">
    <text evidence="1">The sequence shown here is derived from an EMBL/GenBank/DDBJ whole genome shotgun (WGS) entry which is preliminary data.</text>
</comment>
<gene>
    <name evidence="1" type="ORF">FRUB_10227</name>
</gene>
<evidence type="ECO:0000313" key="1">
    <source>
        <dbReference type="EMBL" id="OWK34256.1"/>
    </source>
</evidence>
<dbReference type="EMBL" id="NIDE01000020">
    <property type="protein sequence ID" value="OWK34256.1"/>
    <property type="molecule type" value="Genomic_DNA"/>
</dbReference>
<dbReference type="Proteomes" id="UP000214646">
    <property type="component" value="Unassembled WGS sequence"/>
</dbReference>
<sequence>MRPKSAERWVVEGTDKHGEPFTCPGPDDRFPESLSPTKAQAEYVASRVNGRGGSVKVYREVWSGPAAAYRRE</sequence>
<dbReference type="RefSeq" id="WP_088260557.1">
    <property type="nucleotide sequence ID" value="NZ_NIDE01000020.1"/>
</dbReference>
<evidence type="ECO:0008006" key="3">
    <source>
        <dbReference type="Google" id="ProtNLM"/>
    </source>
</evidence>
<dbReference type="AlphaFoldDB" id="A0A225DAD3"/>
<organism evidence="1 2">
    <name type="scientific">Fimbriiglobus ruber</name>
    <dbReference type="NCBI Taxonomy" id="1908690"/>
    <lineage>
        <taxon>Bacteria</taxon>
        <taxon>Pseudomonadati</taxon>
        <taxon>Planctomycetota</taxon>
        <taxon>Planctomycetia</taxon>
        <taxon>Gemmatales</taxon>
        <taxon>Gemmataceae</taxon>
        <taxon>Fimbriiglobus</taxon>
    </lineage>
</organism>
<proteinExistence type="predicted"/>